<sequence length="257" mass="28946">MGISSHVAVFVLALVTVAVGKQTCPANPSGIVLQCAFECCQSLEGANQGYYCCGPEDRENRLDGSEGVNHGRAERFIAYGSTLQFCRSLAGGLHNASYWPYRINYPLDPALFLLLPPLQRLLASPPPQPPNVRVGERVRFLPDLLRVRHPDGHRSLQHSPAAVPRRRHVQRLVDLVAPELPKPRAIQRRRHPERRPQKRPPRRCPQLLTHNCINLFIFFTNTFVRTMETTIKTLGRRREIASLSRDQIDSDGVTANV</sequence>
<dbReference type="EMBL" id="AZBU02000003">
    <property type="protein sequence ID" value="TKR88072.1"/>
    <property type="molecule type" value="Genomic_DNA"/>
</dbReference>
<dbReference type="OrthoDB" id="5771910at2759"/>
<organism evidence="3 4">
    <name type="scientific">Steinernema carpocapsae</name>
    <name type="common">Entomopathogenic nematode</name>
    <dbReference type="NCBI Taxonomy" id="34508"/>
    <lineage>
        <taxon>Eukaryota</taxon>
        <taxon>Metazoa</taxon>
        <taxon>Ecdysozoa</taxon>
        <taxon>Nematoda</taxon>
        <taxon>Chromadorea</taxon>
        <taxon>Rhabditida</taxon>
        <taxon>Tylenchina</taxon>
        <taxon>Panagrolaimomorpha</taxon>
        <taxon>Strongyloidoidea</taxon>
        <taxon>Steinernematidae</taxon>
        <taxon>Steinernema</taxon>
    </lineage>
</organism>
<reference evidence="3 4" key="2">
    <citation type="journal article" date="2019" name="G3 (Bethesda)">
        <title>Hybrid Assembly of the Genome of the Entomopathogenic Nematode Steinernema carpocapsae Identifies the X-Chromosome.</title>
        <authorList>
            <person name="Serra L."/>
            <person name="Macchietto M."/>
            <person name="Macias-Munoz A."/>
            <person name="McGill C.J."/>
            <person name="Rodriguez I.M."/>
            <person name="Rodriguez B."/>
            <person name="Murad R."/>
            <person name="Mortazavi A."/>
        </authorList>
    </citation>
    <scope>NUCLEOTIDE SEQUENCE [LARGE SCALE GENOMIC DNA]</scope>
    <source>
        <strain evidence="3 4">ALL</strain>
    </source>
</reference>
<evidence type="ECO:0000313" key="3">
    <source>
        <dbReference type="EMBL" id="TKR88072.1"/>
    </source>
</evidence>
<dbReference type="Proteomes" id="UP000298663">
    <property type="component" value="Unassembled WGS sequence"/>
</dbReference>
<protein>
    <submittedName>
        <fullName evidence="3">Uncharacterized protein</fullName>
    </submittedName>
</protein>
<evidence type="ECO:0000256" key="1">
    <source>
        <dbReference type="SAM" id="MobiDB-lite"/>
    </source>
</evidence>
<evidence type="ECO:0000256" key="2">
    <source>
        <dbReference type="SAM" id="SignalP"/>
    </source>
</evidence>
<gene>
    <name evidence="3" type="ORF">L596_012368</name>
</gene>
<feature type="region of interest" description="Disordered" evidence="1">
    <location>
        <begin position="183"/>
        <end position="204"/>
    </location>
</feature>
<evidence type="ECO:0000313" key="4">
    <source>
        <dbReference type="Proteomes" id="UP000298663"/>
    </source>
</evidence>
<proteinExistence type="predicted"/>
<feature type="chain" id="PRO_5020678442" evidence="2">
    <location>
        <begin position="21"/>
        <end position="257"/>
    </location>
</feature>
<reference evidence="3 4" key="1">
    <citation type="journal article" date="2015" name="Genome Biol.">
        <title>Comparative genomics of Steinernema reveals deeply conserved gene regulatory networks.</title>
        <authorList>
            <person name="Dillman A.R."/>
            <person name="Macchietto M."/>
            <person name="Porter C.F."/>
            <person name="Rogers A."/>
            <person name="Williams B."/>
            <person name="Antoshechkin I."/>
            <person name="Lee M.M."/>
            <person name="Goodwin Z."/>
            <person name="Lu X."/>
            <person name="Lewis E.E."/>
            <person name="Goodrich-Blair H."/>
            <person name="Stock S.P."/>
            <person name="Adams B.J."/>
            <person name="Sternberg P.W."/>
            <person name="Mortazavi A."/>
        </authorList>
    </citation>
    <scope>NUCLEOTIDE SEQUENCE [LARGE SCALE GENOMIC DNA]</scope>
    <source>
        <strain evidence="3 4">ALL</strain>
    </source>
</reference>
<keyword evidence="4" id="KW-1185">Reference proteome</keyword>
<name>A0A4U5NX84_STECR</name>
<feature type="compositionally biased region" description="Basic residues" evidence="1">
    <location>
        <begin position="185"/>
        <end position="202"/>
    </location>
</feature>
<dbReference type="AlphaFoldDB" id="A0A4U5NX84"/>
<keyword evidence="2" id="KW-0732">Signal</keyword>
<feature type="signal peptide" evidence="2">
    <location>
        <begin position="1"/>
        <end position="20"/>
    </location>
</feature>
<comment type="caution">
    <text evidence="3">The sequence shown here is derived from an EMBL/GenBank/DDBJ whole genome shotgun (WGS) entry which is preliminary data.</text>
</comment>
<accession>A0A4U5NX84</accession>